<dbReference type="AlphaFoldDB" id="A0A9W7YHP7"/>
<feature type="transmembrane region" description="Helical" evidence="7">
    <location>
        <begin position="1059"/>
        <end position="1080"/>
    </location>
</feature>
<keyword evidence="9" id="KW-1185">Reference proteome</keyword>
<evidence type="ECO:0000256" key="7">
    <source>
        <dbReference type="SAM" id="Phobius"/>
    </source>
</evidence>
<dbReference type="PANTHER" id="PTHR13317">
    <property type="entry name" value="TRANSMEMBRANE ANTERIOR POSTERIOR TRANSFORMATION PROTEIN 1 HOMOLOG"/>
    <property type="match status" value="1"/>
</dbReference>
<dbReference type="Proteomes" id="UP001143981">
    <property type="component" value="Unassembled WGS sequence"/>
</dbReference>
<dbReference type="Pfam" id="PF05346">
    <property type="entry name" value="DUF747"/>
    <property type="match status" value="2"/>
</dbReference>
<evidence type="ECO:0000256" key="6">
    <source>
        <dbReference type="SAM" id="MobiDB-lite"/>
    </source>
</evidence>
<feature type="compositionally biased region" description="Low complexity" evidence="6">
    <location>
        <begin position="553"/>
        <end position="563"/>
    </location>
</feature>
<evidence type="ECO:0000256" key="3">
    <source>
        <dbReference type="ARBA" id="ARBA00022692"/>
    </source>
</evidence>
<dbReference type="InterPro" id="IPR008010">
    <property type="entry name" value="Tatp1"/>
</dbReference>
<protein>
    <recommendedName>
        <fullName evidence="10">DUF747-domain-containing protein</fullName>
    </recommendedName>
</protein>
<comment type="subcellular location">
    <subcellularLocation>
        <location evidence="1">Membrane</location>
        <topology evidence="1">Multi-pass membrane protein</topology>
    </subcellularLocation>
</comment>
<evidence type="ECO:0000256" key="4">
    <source>
        <dbReference type="ARBA" id="ARBA00022989"/>
    </source>
</evidence>
<feature type="region of interest" description="Disordered" evidence="6">
    <location>
        <begin position="366"/>
        <end position="406"/>
    </location>
</feature>
<evidence type="ECO:0000313" key="8">
    <source>
        <dbReference type="EMBL" id="KAJ1736229.1"/>
    </source>
</evidence>
<gene>
    <name evidence="8" type="ORF">LPJ61_000013</name>
</gene>
<feature type="region of interest" description="Disordered" evidence="6">
    <location>
        <begin position="541"/>
        <end position="563"/>
    </location>
</feature>
<dbReference type="OrthoDB" id="29023at2759"/>
<dbReference type="GO" id="GO:0005789">
    <property type="term" value="C:endoplasmic reticulum membrane"/>
    <property type="evidence" value="ECO:0007669"/>
    <property type="project" value="TreeGrafter"/>
</dbReference>
<comment type="similarity">
    <text evidence="2">Belongs to the TAPT1 family.</text>
</comment>
<feature type="region of interest" description="Disordered" evidence="6">
    <location>
        <begin position="1"/>
        <end position="42"/>
    </location>
</feature>
<name>A0A9W7YHP7_9FUNG</name>
<evidence type="ECO:0000313" key="9">
    <source>
        <dbReference type="Proteomes" id="UP001143981"/>
    </source>
</evidence>
<evidence type="ECO:0000256" key="2">
    <source>
        <dbReference type="ARBA" id="ARBA00008803"/>
    </source>
</evidence>
<feature type="compositionally biased region" description="Low complexity" evidence="6">
    <location>
        <begin position="927"/>
        <end position="936"/>
    </location>
</feature>
<dbReference type="EMBL" id="JANBOI010000001">
    <property type="protein sequence ID" value="KAJ1736229.1"/>
    <property type="molecule type" value="Genomic_DNA"/>
</dbReference>
<accession>A0A9W7YHP7</accession>
<feature type="region of interest" description="Disordered" evidence="6">
    <location>
        <begin position="1102"/>
        <end position="1123"/>
    </location>
</feature>
<keyword evidence="5 7" id="KW-0472">Membrane</keyword>
<feature type="compositionally biased region" description="Low complexity" evidence="6">
    <location>
        <begin position="22"/>
        <end position="36"/>
    </location>
</feature>
<evidence type="ECO:0000256" key="1">
    <source>
        <dbReference type="ARBA" id="ARBA00004141"/>
    </source>
</evidence>
<feature type="compositionally biased region" description="Polar residues" evidence="6">
    <location>
        <begin position="957"/>
        <end position="968"/>
    </location>
</feature>
<feature type="region of interest" description="Disordered" evidence="6">
    <location>
        <begin position="872"/>
        <end position="904"/>
    </location>
</feature>
<dbReference type="PANTHER" id="PTHR13317:SF4">
    <property type="entry name" value="TRANSMEMBRANE ANTERIOR POSTERIOR TRANSFORMATION PROTEIN 1 HOMOLOG"/>
    <property type="match status" value="1"/>
</dbReference>
<sequence>MGPAARTRHAPATSIGRRLTRASRVSLSSSAPRSPTGQHRTSCDLHQLVTQGRQHTPRLGILDEAQTGLTQPAPRLSLDSQRVAISSYNGGRAARRHAADGECTLDGAPEWCDGRLGTTAQRFSSSHTRGASCPAVAIAQIMRSISSASSRSSVSSRSSASNSISRPGAQPAGLGRTRAENRLEIGGNPNPSNDAPLDLPPRMAAGAPPCAGKRESATSACSTLDERRALDACLASAVRRCGSGSGDAHGAGDAASEDPAWGAATGRADVLLPSSICTAGLCHRAPVGQRDTDDGPVSPCSEATFSGGVGVGAPERIGGDSWAPWSPAESAHKQRRAAAIAETLRGLEAGAADACDDSALGDRCDGEGSMTITLKGPRKGDGDDDDGAAVDSGAGRRRGSGAAASDDYGEVPIPAVYLDGTASLWDHYVAELESSEVDPNVHLKRQRVSQLLRVPWNVEKLLWFGVAICFDALLHVFAILPARFVRALLKLSAGVLRSVPAYLVGAGASVCGQVAARVLPGAWHRRLMALWQRARRATARVGGTDGGADSDDAQTSAGGAASGAGAERWVSPAQLFDFYRGLLLVATCALLCRIDAAQMYHSIRAQSSLKLYFIYSALDVCDRLLSTFGHDVLDALQSTTLDPWALRWRSGARYFAIAQGYMLIHTLVLFYEVITLNVAVNAYSDQLLSLLISNQFVEIKSNVFKKWEKEMLFQVGCADIVERFREMVFLFIIITRNLAELSGTGLSPLFSMPSPAASASGATTTAASSAQTPVSFAAATPSAFGPLIPTWVSMPMVNRILTPVLMVLGTELLIDWIKHAFITKLNWIRPEIYSYYIDILARDLACSRSGSGVRAAVSIELRAEVDSADAPERLDEKLAHVRDSSDDGSGRPLPESRPRAHSSSVLGHAALKAYAWVRASMYAAPPGAATDAASSGRDSAETVESSDSRQRRRGHQRTGSTTRPQLFVDQSSRVARRLGLAPLPLACLVILMLMQVSHILLLPSRLHHHIGPQHAQPPSPMPAGGLGLAGGLASVPLLGGLLLTALRPPTMAGWTALDAVGWAAVVLIAYALVVWAKLAFSGRLMHFAWSRYRAYEQRTAAAGEGGAGPGGLRQFDDATRKPDRNDFAEIGRLIAREPGEAEWEQQRPKWTLDNIERYSLFKSRIT</sequence>
<evidence type="ECO:0008006" key="10">
    <source>
        <dbReference type="Google" id="ProtNLM"/>
    </source>
</evidence>
<keyword evidence="3 7" id="KW-0812">Transmembrane</keyword>
<feature type="transmembrane region" description="Helical" evidence="7">
    <location>
        <begin position="1023"/>
        <end position="1047"/>
    </location>
</feature>
<feature type="region of interest" description="Disordered" evidence="6">
    <location>
        <begin position="927"/>
        <end position="968"/>
    </location>
</feature>
<comment type="caution">
    <text evidence="8">The sequence shown here is derived from an EMBL/GenBank/DDBJ whole genome shotgun (WGS) entry which is preliminary data.</text>
</comment>
<feature type="transmembrane region" description="Helical" evidence="7">
    <location>
        <begin position="980"/>
        <end position="1002"/>
    </location>
</feature>
<feature type="compositionally biased region" description="Basic and acidic residues" evidence="6">
    <location>
        <begin position="1114"/>
        <end position="1123"/>
    </location>
</feature>
<feature type="compositionally biased region" description="Low complexity" evidence="6">
    <location>
        <begin position="147"/>
        <end position="166"/>
    </location>
</feature>
<organism evidence="8 9">
    <name type="scientific">Coemansia biformis</name>
    <dbReference type="NCBI Taxonomy" id="1286918"/>
    <lineage>
        <taxon>Eukaryota</taxon>
        <taxon>Fungi</taxon>
        <taxon>Fungi incertae sedis</taxon>
        <taxon>Zoopagomycota</taxon>
        <taxon>Kickxellomycotina</taxon>
        <taxon>Kickxellomycetes</taxon>
        <taxon>Kickxellales</taxon>
        <taxon>Kickxellaceae</taxon>
        <taxon>Coemansia</taxon>
    </lineage>
</organism>
<feature type="compositionally biased region" description="Basic and acidic residues" evidence="6">
    <location>
        <begin position="872"/>
        <end position="898"/>
    </location>
</feature>
<keyword evidence="4 7" id="KW-1133">Transmembrane helix</keyword>
<evidence type="ECO:0000256" key="5">
    <source>
        <dbReference type="ARBA" id="ARBA00023136"/>
    </source>
</evidence>
<reference evidence="8" key="1">
    <citation type="submission" date="2022-07" db="EMBL/GenBank/DDBJ databases">
        <title>Phylogenomic reconstructions and comparative analyses of Kickxellomycotina fungi.</title>
        <authorList>
            <person name="Reynolds N.K."/>
            <person name="Stajich J.E."/>
            <person name="Barry K."/>
            <person name="Grigoriev I.V."/>
            <person name="Crous P."/>
            <person name="Smith M.E."/>
        </authorList>
    </citation>
    <scope>NUCLEOTIDE SEQUENCE</scope>
    <source>
        <strain evidence="8">BCRC 34381</strain>
    </source>
</reference>
<proteinExistence type="inferred from homology"/>
<feature type="region of interest" description="Disordered" evidence="6">
    <location>
        <begin position="147"/>
        <end position="214"/>
    </location>
</feature>